<dbReference type="FunFam" id="3.40.20.10:FF:000043">
    <property type="entry name" value="macrophage-capping protein-like isoform X2"/>
    <property type="match status" value="1"/>
</dbReference>
<dbReference type="GO" id="GO:0008154">
    <property type="term" value="P:actin polymerization or depolymerization"/>
    <property type="evidence" value="ECO:0007669"/>
    <property type="project" value="TreeGrafter"/>
</dbReference>
<comment type="subcellular location">
    <subcellularLocation>
        <location evidence="1">Cytoplasm</location>
        <location evidence="1">Cytoskeleton</location>
    </subcellularLocation>
</comment>
<dbReference type="SUPFAM" id="SSF55753">
    <property type="entry name" value="Actin depolymerizing proteins"/>
    <property type="match status" value="4"/>
</dbReference>
<dbReference type="PANTHER" id="PTHR11977">
    <property type="entry name" value="VILLIN"/>
    <property type="match status" value="1"/>
</dbReference>
<gene>
    <name evidence="13" type="ORF">MCOR_43538</name>
</gene>
<dbReference type="PRINTS" id="PR00597">
    <property type="entry name" value="GELSOLIN"/>
</dbReference>
<evidence type="ECO:0000256" key="6">
    <source>
        <dbReference type="ARBA" id="ARBA00022837"/>
    </source>
</evidence>
<dbReference type="Proteomes" id="UP000507470">
    <property type="component" value="Unassembled WGS sequence"/>
</dbReference>
<keyword evidence="8" id="KW-0206">Cytoskeleton</keyword>
<evidence type="ECO:0000256" key="2">
    <source>
        <dbReference type="ARBA" id="ARBA00008418"/>
    </source>
</evidence>
<dbReference type="SMART" id="SM00262">
    <property type="entry name" value="GEL"/>
    <property type="match status" value="3"/>
</dbReference>
<evidence type="ECO:0000256" key="7">
    <source>
        <dbReference type="ARBA" id="ARBA00023203"/>
    </source>
</evidence>
<keyword evidence="7" id="KW-0009">Actin-binding</keyword>
<sequence length="458" mass="52388">MAEPVSEQEEIKTGKTVAMSGLIKQKQYDWKDSNLALFGSDLEKNVKKDSAATEKAWKNAGSKVGLQIWRIVKFKVEDWPREDYGKFYNGDSYIILNTYKEEDGEELCFDVHFWIGQYSTQDEYGTAAYKTVELDTFLNDAPIQHREVQGHESELFKSYFDNITILKGGADTGFRHVKPEEYTPRLFHFCGTRKHVEIREVPRNKDRLDSGDVYILDLGLQIYQWNGSGSNKDERMKVGLQIYQWNGSGSNNDERMKWNGLGSNKDERMKVGLQIYQWNGSGSNKDERMKVGLQIYQWNGSGSNKDERMKAMQYCIKLKDERSGKASSEVLDEGSTDKDHEFYKALNEDDVPDEAKKYKAVDSQKELFRLSDASGNMKFSLSKKGQVTKTDLDSKDVFILDSKTALHVWIGKDTSVNERRNAMSYAHKYLQSTDHPFVSVSCLAEGMKSKSFELALAA</sequence>
<name>A0A6J8DS79_MYTCO</name>
<protein>
    <recommendedName>
        <fullName evidence="11">Actin-modulator</fullName>
    </recommendedName>
</protein>
<comment type="similarity">
    <text evidence="2">Belongs to the villin/gelsolin family.</text>
</comment>
<keyword evidence="4" id="KW-0963">Cytoplasm</keyword>
<feature type="domain" description="Gelsolin-like" evidence="12">
    <location>
        <begin position="80"/>
        <end position="156"/>
    </location>
</feature>
<comment type="subunit">
    <text evidence="10">Interacts with actin monomers and filaments.</text>
</comment>
<evidence type="ECO:0000313" key="14">
    <source>
        <dbReference type="Proteomes" id="UP000507470"/>
    </source>
</evidence>
<dbReference type="InterPro" id="IPR007122">
    <property type="entry name" value="Villin/Gelsolin"/>
</dbReference>
<feature type="domain" description="Gelsolin-like" evidence="12">
    <location>
        <begin position="382"/>
        <end position="430"/>
    </location>
</feature>
<dbReference type="Pfam" id="PF00626">
    <property type="entry name" value="Gelsolin"/>
    <property type="match status" value="4"/>
</dbReference>
<evidence type="ECO:0000256" key="4">
    <source>
        <dbReference type="ARBA" id="ARBA00022490"/>
    </source>
</evidence>
<dbReference type="EMBL" id="CACVKT020007768">
    <property type="protein sequence ID" value="CAC5410341.1"/>
    <property type="molecule type" value="Genomic_DNA"/>
</dbReference>
<keyword evidence="6" id="KW-0106">Calcium</keyword>
<reference evidence="13 14" key="1">
    <citation type="submission" date="2020-06" db="EMBL/GenBank/DDBJ databases">
        <authorList>
            <person name="Li R."/>
            <person name="Bekaert M."/>
        </authorList>
    </citation>
    <scope>NUCLEOTIDE SEQUENCE [LARGE SCALE GENOMIC DNA]</scope>
    <source>
        <strain evidence="14">wild</strain>
    </source>
</reference>
<dbReference type="InterPro" id="IPR007123">
    <property type="entry name" value="Gelsolin-like_dom"/>
</dbReference>
<proteinExistence type="inferred from homology"/>
<keyword evidence="5" id="KW-0677">Repeat</keyword>
<keyword evidence="3" id="KW-0117">Actin capping</keyword>
<dbReference type="CDD" id="cd11290">
    <property type="entry name" value="gelsolin_S1_like"/>
    <property type="match status" value="1"/>
</dbReference>
<accession>A0A6J8DS79</accession>
<dbReference type="GO" id="GO:0015629">
    <property type="term" value="C:actin cytoskeleton"/>
    <property type="evidence" value="ECO:0007669"/>
    <property type="project" value="TreeGrafter"/>
</dbReference>
<evidence type="ECO:0000256" key="3">
    <source>
        <dbReference type="ARBA" id="ARBA00022467"/>
    </source>
</evidence>
<evidence type="ECO:0000313" key="13">
    <source>
        <dbReference type="EMBL" id="CAC5410341.1"/>
    </source>
</evidence>
<evidence type="ECO:0000256" key="1">
    <source>
        <dbReference type="ARBA" id="ARBA00004245"/>
    </source>
</evidence>
<evidence type="ECO:0000256" key="8">
    <source>
        <dbReference type="ARBA" id="ARBA00023212"/>
    </source>
</evidence>
<dbReference type="GO" id="GO:0005737">
    <property type="term" value="C:cytoplasm"/>
    <property type="evidence" value="ECO:0007669"/>
    <property type="project" value="TreeGrafter"/>
</dbReference>
<evidence type="ECO:0000256" key="5">
    <source>
        <dbReference type="ARBA" id="ARBA00022737"/>
    </source>
</evidence>
<keyword evidence="14" id="KW-1185">Reference proteome</keyword>
<dbReference type="InterPro" id="IPR029006">
    <property type="entry name" value="ADF-H/Gelsolin-like_dom_sf"/>
</dbReference>
<evidence type="ECO:0000256" key="9">
    <source>
        <dbReference type="ARBA" id="ARBA00056258"/>
    </source>
</evidence>
<dbReference type="OrthoDB" id="6375767at2759"/>
<feature type="domain" description="Gelsolin-like" evidence="12">
    <location>
        <begin position="292"/>
        <end position="334"/>
    </location>
</feature>
<dbReference type="GO" id="GO:0051015">
    <property type="term" value="F:actin filament binding"/>
    <property type="evidence" value="ECO:0007669"/>
    <property type="project" value="InterPro"/>
</dbReference>
<feature type="domain" description="Gelsolin-like" evidence="12">
    <location>
        <begin position="196"/>
        <end position="236"/>
    </location>
</feature>
<organism evidence="13 14">
    <name type="scientific">Mytilus coruscus</name>
    <name type="common">Sea mussel</name>
    <dbReference type="NCBI Taxonomy" id="42192"/>
    <lineage>
        <taxon>Eukaryota</taxon>
        <taxon>Metazoa</taxon>
        <taxon>Spiralia</taxon>
        <taxon>Lophotrochozoa</taxon>
        <taxon>Mollusca</taxon>
        <taxon>Bivalvia</taxon>
        <taxon>Autobranchia</taxon>
        <taxon>Pteriomorphia</taxon>
        <taxon>Mytilida</taxon>
        <taxon>Mytiloidea</taxon>
        <taxon>Mytilidae</taxon>
        <taxon>Mytilinae</taxon>
        <taxon>Mytilus</taxon>
    </lineage>
</organism>
<comment type="function">
    <text evidence="9">Calcium-regulated protein that binds to the plus (or barbed) ends of actin monomers or filaments, preventing monomer exchange (end-blocking or capping). Can promote the assembly of monomers into filaments (nucleation) as well as sever existing filaments.</text>
</comment>
<dbReference type="GO" id="GO:0051693">
    <property type="term" value="P:actin filament capping"/>
    <property type="evidence" value="ECO:0007669"/>
    <property type="project" value="UniProtKB-KW"/>
</dbReference>
<evidence type="ECO:0000256" key="10">
    <source>
        <dbReference type="ARBA" id="ARBA00063765"/>
    </source>
</evidence>
<dbReference type="Gene3D" id="3.40.20.10">
    <property type="entry name" value="Severin"/>
    <property type="match status" value="4"/>
</dbReference>
<evidence type="ECO:0000259" key="12">
    <source>
        <dbReference type="Pfam" id="PF00626"/>
    </source>
</evidence>
<evidence type="ECO:0000256" key="11">
    <source>
        <dbReference type="ARBA" id="ARBA00083856"/>
    </source>
</evidence>
<dbReference type="AlphaFoldDB" id="A0A6J8DS79"/>
<dbReference type="PANTHER" id="PTHR11977:SF130">
    <property type="entry name" value="SEVERIN"/>
    <property type="match status" value="1"/>
</dbReference>